<dbReference type="Proteomes" id="UP000215335">
    <property type="component" value="Unassembled WGS sequence"/>
</dbReference>
<dbReference type="AlphaFoldDB" id="A0A232FGJ4"/>
<comment type="caution">
    <text evidence="1">The sequence shown here is derived from an EMBL/GenBank/DDBJ whole genome shotgun (WGS) entry which is preliminary data.</text>
</comment>
<evidence type="ECO:0000313" key="2">
    <source>
        <dbReference type="Proteomes" id="UP000215335"/>
    </source>
</evidence>
<evidence type="ECO:0000313" key="1">
    <source>
        <dbReference type="EMBL" id="OXU29864.1"/>
    </source>
</evidence>
<organism evidence="1 2">
    <name type="scientific">Trichomalopsis sarcophagae</name>
    <dbReference type="NCBI Taxonomy" id="543379"/>
    <lineage>
        <taxon>Eukaryota</taxon>
        <taxon>Metazoa</taxon>
        <taxon>Ecdysozoa</taxon>
        <taxon>Arthropoda</taxon>
        <taxon>Hexapoda</taxon>
        <taxon>Insecta</taxon>
        <taxon>Pterygota</taxon>
        <taxon>Neoptera</taxon>
        <taxon>Endopterygota</taxon>
        <taxon>Hymenoptera</taxon>
        <taxon>Apocrita</taxon>
        <taxon>Proctotrupomorpha</taxon>
        <taxon>Chalcidoidea</taxon>
        <taxon>Pteromalidae</taxon>
        <taxon>Pteromalinae</taxon>
        <taxon>Trichomalopsis</taxon>
    </lineage>
</organism>
<sequence length="62" mass="6775">ADLAAAATLRFTGTKLDVVYFGRAHITRPLQFAASSSTESPRERTIRSNDRRAVFGKHARGA</sequence>
<accession>A0A232FGJ4</accession>
<reference evidence="1 2" key="1">
    <citation type="journal article" date="2017" name="Curr. Biol.">
        <title>The Evolution of Venom by Co-option of Single-Copy Genes.</title>
        <authorList>
            <person name="Martinson E.O."/>
            <person name="Mrinalini"/>
            <person name="Kelkar Y.D."/>
            <person name="Chang C.H."/>
            <person name="Werren J.H."/>
        </authorList>
    </citation>
    <scope>NUCLEOTIDE SEQUENCE [LARGE SCALE GENOMIC DNA]</scope>
    <source>
        <strain evidence="1 2">Alberta</strain>
        <tissue evidence="1">Whole body</tissue>
    </source>
</reference>
<dbReference type="EMBL" id="NNAY01000229">
    <property type="protein sequence ID" value="OXU29864.1"/>
    <property type="molecule type" value="Genomic_DNA"/>
</dbReference>
<proteinExistence type="predicted"/>
<protein>
    <submittedName>
        <fullName evidence="1">Uncharacterized protein</fullName>
    </submittedName>
</protein>
<gene>
    <name evidence="1" type="ORF">TSAR_003034</name>
</gene>
<keyword evidence="2" id="KW-1185">Reference proteome</keyword>
<name>A0A232FGJ4_9HYME</name>
<feature type="non-terminal residue" evidence="1">
    <location>
        <position position="1"/>
    </location>
</feature>